<dbReference type="SUPFAM" id="SSF48403">
    <property type="entry name" value="Ankyrin repeat"/>
    <property type="match status" value="1"/>
</dbReference>
<keyword evidence="2" id="KW-1185">Reference proteome</keyword>
<accession>A0AAN8J9N3</accession>
<reference evidence="1 2" key="1">
    <citation type="submission" date="2024-01" db="EMBL/GenBank/DDBJ databases">
        <title>The genome of the rayed Mediterranean limpet Patella caerulea (Linnaeus, 1758).</title>
        <authorList>
            <person name="Anh-Thu Weber A."/>
            <person name="Halstead-Nussloch G."/>
        </authorList>
    </citation>
    <scope>NUCLEOTIDE SEQUENCE [LARGE SCALE GENOMIC DNA]</scope>
    <source>
        <strain evidence="1">AATW-2023a</strain>
        <tissue evidence="1">Whole specimen</tissue>
    </source>
</reference>
<evidence type="ECO:0000313" key="1">
    <source>
        <dbReference type="EMBL" id="KAK6170628.1"/>
    </source>
</evidence>
<gene>
    <name evidence="1" type="ORF">SNE40_018978</name>
</gene>
<protein>
    <recommendedName>
        <fullName evidence="3">Ankyrin repeat protein</fullName>
    </recommendedName>
</protein>
<dbReference type="AlphaFoldDB" id="A0AAN8J9N3"/>
<proteinExistence type="predicted"/>
<dbReference type="Proteomes" id="UP001347796">
    <property type="component" value="Unassembled WGS sequence"/>
</dbReference>
<evidence type="ECO:0008006" key="3">
    <source>
        <dbReference type="Google" id="ProtNLM"/>
    </source>
</evidence>
<evidence type="ECO:0000313" key="2">
    <source>
        <dbReference type="Proteomes" id="UP001347796"/>
    </source>
</evidence>
<dbReference type="InterPro" id="IPR036770">
    <property type="entry name" value="Ankyrin_rpt-contain_sf"/>
</dbReference>
<dbReference type="Gene3D" id="1.25.40.20">
    <property type="entry name" value="Ankyrin repeat-containing domain"/>
    <property type="match status" value="1"/>
</dbReference>
<organism evidence="1 2">
    <name type="scientific">Patella caerulea</name>
    <name type="common">Rayed Mediterranean limpet</name>
    <dbReference type="NCBI Taxonomy" id="87958"/>
    <lineage>
        <taxon>Eukaryota</taxon>
        <taxon>Metazoa</taxon>
        <taxon>Spiralia</taxon>
        <taxon>Lophotrochozoa</taxon>
        <taxon>Mollusca</taxon>
        <taxon>Gastropoda</taxon>
        <taxon>Patellogastropoda</taxon>
        <taxon>Patelloidea</taxon>
        <taxon>Patellidae</taxon>
        <taxon>Patella</taxon>
    </lineage>
</organism>
<name>A0AAN8J9N3_PATCE</name>
<comment type="caution">
    <text evidence="1">The sequence shown here is derived from an EMBL/GenBank/DDBJ whole genome shotgun (WGS) entry which is preliminary data.</text>
</comment>
<dbReference type="EMBL" id="JAZGQO010000014">
    <property type="protein sequence ID" value="KAK6170628.1"/>
    <property type="molecule type" value="Genomic_DNA"/>
</dbReference>
<sequence>MAAMKQVTLDVEFTSSAVYWGITNCDPKFVLECIKQGEPLNSCCKKTGMTYLHLIITEAAPMTEHKFVPIIYQFSNQDVNLNVKNYTNDSPLDLAIKSSLLQIMVALLKCGADTSDNHLELIKNYTRLFQAEFMGCFQKFSPGYWDAIDNQKTFKVNVLVKSWCRVNISRNGKSLIEYAKEKGAEDKIIKMLIDNEASIEFAHATIAGDKERMKLLLCNDSVDLTTKDLSNRESYFEPYNPLSLYGAAIKYGHKHTLDIVKGYRDPFMNKNDEHSVNAVNSAICIIL</sequence>